<dbReference type="PANTHER" id="PTHR38123:SF4">
    <property type="entry name" value="CELL WALL GALACTOMANNOPROTEIN, PUTATIVE (AFU_ORTHOLOGUE AFUA_4G00870)-RELATED"/>
    <property type="match status" value="1"/>
</dbReference>
<dbReference type="PANTHER" id="PTHR38123">
    <property type="entry name" value="CELL WALL SERINE-THREONINE-RICH GALACTOMANNOPROTEIN MP1 (AFU_ORTHOLOGUE AFUA_4G03240)"/>
    <property type="match status" value="1"/>
</dbReference>
<evidence type="ECO:0000256" key="1">
    <source>
        <dbReference type="SAM" id="SignalP"/>
    </source>
</evidence>
<dbReference type="OrthoDB" id="3485059at2759"/>
<organism evidence="2 3">
    <name type="scientific">Epichloe festucae (strain Fl1)</name>
    <dbReference type="NCBI Taxonomy" id="877507"/>
    <lineage>
        <taxon>Eukaryota</taxon>
        <taxon>Fungi</taxon>
        <taxon>Dikarya</taxon>
        <taxon>Ascomycota</taxon>
        <taxon>Pezizomycotina</taxon>
        <taxon>Sordariomycetes</taxon>
        <taxon>Hypocreomycetidae</taxon>
        <taxon>Hypocreales</taxon>
        <taxon>Clavicipitaceae</taxon>
        <taxon>Epichloe</taxon>
    </lineage>
</organism>
<reference evidence="2 3" key="1">
    <citation type="journal article" date="2018" name="PLoS Genet.">
        <title>Repeat elements organise 3D genome structure and mediate transcription in the filamentous fungus Epichloe festucae.</title>
        <authorList>
            <person name="Winter D.J."/>
            <person name="Ganley A.R.D."/>
            <person name="Young C.A."/>
            <person name="Liachko I."/>
            <person name="Schardl C.L."/>
            <person name="Dupont P.Y."/>
            <person name="Berry D."/>
            <person name="Ram A."/>
            <person name="Scott B."/>
            <person name="Cox M.P."/>
        </authorList>
    </citation>
    <scope>NUCLEOTIDE SEQUENCE [LARGE SCALE GENOMIC DNA]</scope>
    <source>
        <strain evidence="2 3">Fl1</strain>
    </source>
</reference>
<evidence type="ECO:0000313" key="2">
    <source>
        <dbReference type="EMBL" id="QPG98132.1"/>
    </source>
</evidence>
<evidence type="ECO:0000313" key="3">
    <source>
        <dbReference type="Proteomes" id="UP000594364"/>
    </source>
</evidence>
<keyword evidence="1" id="KW-0732">Signal</keyword>
<dbReference type="Proteomes" id="UP000594364">
    <property type="component" value="Chromosome 2"/>
</dbReference>
<keyword evidence="3" id="KW-1185">Reference proteome</keyword>
<feature type="signal peptide" evidence="1">
    <location>
        <begin position="1"/>
        <end position="18"/>
    </location>
</feature>
<dbReference type="InterPro" id="IPR021054">
    <property type="entry name" value="Cell_wall_mannoprotein_1"/>
</dbReference>
<dbReference type="Pfam" id="PF12296">
    <property type="entry name" value="HsbA"/>
    <property type="match status" value="1"/>
</dbReference>
<dbReference type="Gene3D" id="1.20.1280.140">
    <property type="match status" value="1"/>
</dbReference>
<dbReference type="EMBL" id="CP031386">
    <property type="protein sequence ID" value="QPG98132.1"/>
    <property type="molecule type" value="Genomic_DNA"/>
</dbReference>
<accession>A0A7S9PUT6</accession>
<protein>
    <submittedName>
        <fullName evidence="2">Uncharacterized protein</fullName>
    </submittedName>
</protein>
<dbReference type="AlphaFoldDB" id="A0A7S9PUT6"/>
<name>A0A7S9PUT6_EPIFF</name>
<sequence length="319" mass="34880">MRFLYTFVTLCCAAIVSASDAQTVRGDIAKLSSLMENLGADSKLVKPGSLGIAQALQVEVDAVDIHKLLVKAADDAKASPPFGSSSLSIGLDFIQLQPKVKKTLEGVAAQKDAFGELGLVVLSSLYQLQADTKKFGQAVTEKLGLLEKALAPAIIKDINGSFNKAIVVFGGKEPLVSRSHVGHYTRGVYEMEGKISEADEQNWYPTTWKGPKGWSKARFAYWIERFERNSKVTALKRRLLQADGCTWTNRSSICSNIIAVNGSFHKRIAMVWLRGMGPETDVLTISTLLDLSNSQLDVVLMRLVYTQALSRAPRDPECV</sequence>
<dbReference type="GO" id="GO:0005576">
    <property type="term" value="C:extracellular region"/>
    <property type="evidence" value="ECO:0007669"/>
    <property type="project" value="TreeGrafter"/>
</dbReference>
<gene>
    <name evidence="2" type="ORF">C2857_007293</name>
</gene>
<feature type="chain" id="PRO_5034458090" evidence="1">
    <location>
        <begin position="19"/>
        <end position="319"/>
    </location>
</feature>
<proteinExistence type="predicted"/>